<keyword evidence="1" id="KW-0732">Signal</keyword>
<dbReference type="Proteomes" id="UP000288395">
    <property type="component" value="Unassembled WGS sequence"/>
</dbReference>
<dbReference type="InterPro" id="IPR016087">
    <property type="entry name" value="Chalcone_isomerase"/>
</dbReference>
<dbReference type="AlphaFoldDB" id="A0A432VZX9"/>
<dbReference type="EMBL" id="PIPJ01000002">
    <property type="protein sequence ID" value="RUO22307.1"/>
    <property type="molecule type" value="Genomic_DNA"/>
</dbReference>
<feature type="chain" id="PRO_5019384652" description="Chalcone isomerase domain-containing protein" evidence="1">
    <location>
        <begin position="39"/>
        <end position="197"/>
    </location>
</feature>
<evidence type="ECO:0000313" key="4">
    <source>
        <dbReference type="Proteomes" id="UP000288395"/>
    </source>
</evidence>
<name>A0A432VZX9_9GAMM</name>
<feature type="signal peptide" evidence="1">
    <location>
        <begin position="1"/>
        <end position="38"/>
    </location>
</feature>
<proteinExistence type="predicted"/>
<evidence type="ECO:0000313" key="3">
    <source>
        <dbReference type="EMBL" id="RUO22307.1"/>
    </source>
</evidence>
<reference evidence="4" key="1">
    <citation type="journal article" date="2018" name="Front. Microbiol.">
        <title>Genome-Based Analysis Reveals the Taxonomy and Diversity of the Family Idiomarinaceae.</title>
        <authorList>
            <person name="Liu Y."/>
            <person name="Lai Q."/>
            <person name="Shao Z."/>
        </authorList>
    </citation>
    <scope>NUCLEOTIDE SEQUENCE [LARGE SCALE GENOMIC DNA]</scope>
    <source>
        <strain evidence="4">GBPy7</strain>
    </source>
</reference>
<accession>A0A432VZX9</accession>
<evidence type="ECO:0000256" key="1">
    <source>
        <dbReference type="SAM" id="SignalP"/>
    </source>
</evidence>
<gene>
    <name evidence="3" type="ORF">CWE08_03730</name>
</gene>
<feature type="domain" description="Chalcone isomerase" evidence="2">
    <location>
        <begin position="66"/>
        <end position="194"/>
    </location>
</feature>
<dbReference type="Pfam" id="PF16036">
    <property type="entry name" value="Chalcone_3"/>
    <property type="match status" value="1"/>
</dbReference>
<organism evidence="3 4">
    <name type="scientific">Aliidiomarina iranensis</name>
    <dbReference type="NCBI Taxonomy" id="1434071"/>
    <lineage>
        <taxon>Bacteria</taxon>
        <taxon>Pseudomonadati</taxon>
        <taxon>Pseudomonadota</taxon>
        <taxon>Gammaproteobacteria</taxon>
        <taxon>Alteromonadales</taxon>
        <taxon>Idiomarinaceae</taxon>
        <taxon>Aliidiomarina</taxon>
    </lineage>
</organism>
<sequence>MLEQLYQRRMNVMKSKHVRNLLVSGVASLSMLSLTATASSCGADVVSGVNSASGSALEKVGETRLRVMFFRIYDAELFTETGRFEDAEELLLRLEYARNFTAAKLAEQTQDEWERMGYPDNEESQSWIEELTTMWPDVSSGDCIVAHKNPEGSVTFYGNDGELGTIESNVFADQFLSIWLSEEARYRDSRDELVGVE</sequence>
<comment type="caution">
    <text evidence="3">The sequence shown here is derived from an EMBL/GenBank/DDBJ whole genome shotgun (WGS) entry which is preliminary data.</text>
</comment>
<evidence type="ECO:0000259" key="2">
    <source>
        <dbReference type="Pfam" id="PF16036"/>
    </source>
</evidence>
<protein>
    <recommendedName>
        <fullName evidence="2">Chalcone isomerase domain-containing protein</fullName>
    </recommendedName>
</protein>
<keyword evidence="4" id="KW-1185">Reference proteome</keyword>